<gene>
    <name evidence="14" type="ORF">MICPUN_109280</name>
</gene>
<dbReference type="GeneID" id="8248159"/>
<evidence type="ECO:0000256" key="8">
    <source>
        <dbReference type="ARBA" id="ARBA00023065"/>
    </source>
</evidence>
<evidence type="ECO:0000256" key="10">
    <source>
        <dbReference type="ARBA" id="ARBA00023303"/>
    </source>
</evidence>
<dbReference type="SUPFAM" id="SSF81324">
    <property type="entry name" value="Voltage-gated potassium channels"/>
    <property type="match status" value="1"/>
</dbReference>
<name>C1FJ53_MICCC</name>
<dbReference type="PANTHER" id="PTHR11537:SF254">
    <property type="entry name" value="POTASSIUM VOLTAGE-GATED CHANNEL PROTEIN SHAB"/>
    <property type="match status" value="1"/>
</dbReference>
<keyword evidence="5" id="KW-0631">Potassium channel</keyword>
<evidence type="ECO:0000256" key="11">
    <source>
        <dbReference type="SAM" id="MobiDB-lite"/>
    </source>
</evidence>
<keyword evidence="3" id="KW-0633">Potassium transport</keyword>
<dbReference type="GO" id="GO:0008076">
    <property type="term" value="C:voltage-gated potassium channel complex"/>
    <property type="evidence" value="ECO:0007669"/>
    <property type="project" value="InterPro"/>
</dbReference>
<keyword evidence="6" id="KW-0630">Potassium</keyword>
<dbReference type="InParanoid" id="C1FJ53"/>
<evidence type="ECO:0000256" key="5">
    <source>
        <dbReference type="ARBA" id="ARBA00022826"/>
    </source>
</evidence>
<keyword evidence="2" id="KW-0813">Transport</keyword>
<feature type="region of interest" description="Disordered" evidence="11">
    <location>
        <begin position="75"/>
        <end position="108"/>
    </location>
</feature>
<dbReference type="InterPro" id="IPR028325">
    <property type="entry name" value="VG_K_chnl"/>
</dbReference>
<dbReference type="KEGG" id="mis:MICPUN_109280"/>
<protein>
    <recommendedName>
        <fullName evidence="13">Ion transport domain-containing protein</fullName>
    </recommendedName>
</protein>
<dbReference type="Proteomes" id="UP000002009">
    <property type="component" value="Chromosome 12"/>
</dbReference>
<dbReference type="GO" id="GO:0005249">
    <property type="term" value="F:voltage-gated potassium channel activity"/>
    <property type="evidence" value="ECO:0007669"/>
    <property type="project" value="InterPro"/>
</dbReference>
<evidence type="ECO:0000256" key="7">
    <source>
        <dbReference type="ARBA" id="ARBA00022989"/>
    </source>
</evidence>
<evidence type="ECO:0000256" key="3">
    <source>
        <dbReference type="ARBA" id="ARBA00022538"/>
    </source>
</evidence>
<feature type="transmembrane region" description="Helical" evidence="12">
    <location>
        <begin position="19"/>
        <end position="38"/>
    </location>
</feature>
<dbReference type="PANTHER" id="PTHR11537">
    <property type="entry name" value="VOLTAGE-GATED POTASSIUM CHANNEL"/>
    <property type="match status" value="1"/>
</dbReference>
<dbReference type="Gene3D" id="1.10.287.70">
    <property type="match status" value="1"/>
</dbReference>
<evidence type="ECO:0000256" key="12">
    <source>
        <dbReference type="SAM" id="Phobius"/>
    </source>
</evidence>
<sequence>MCTVGYGDVNPATILGKTFGMIVVVVGVLVIALPVTVIGSNFSVGFNKEEADREMAEKKLLVDERRRLAEEAALMRESVSGSETSSPNFSRLQSLNDDGDSPAVPNRA</sequence>
<keyword evidence="10" id="KW-0407">Ion channel</keyword>
<dbReference type="STRING" id="296587.C1FJ53"/>
<dbReference type="GO" id="GO:0001508">
    <property type="term" value="P:action potential"/>
    <property type="evidence" value="ECO:0007669"/>
    <property type="project" value="TreeGrafter"/>
</dbReference>
<evidence type="ECO:0000256" key="2">
    <source>
        <dbReference type="ARBA" id="ARBA00022448"/>
    </source>
</evidence>
<dbReference type="eggNOG" id="KOG4390">
    <property type="taxonomic scope" value="Eukaryota"/>
</dbReference>
<dbReference type="InterPro" id="IPR005821">
    <property type="entry name" value="Ion_trans_dom"/>
</dbReference>
<evidence type="ECO:0000256" key="4">
    <source>
        <dbReference type="ARBA" id="ARBA00022692"/>
    </source>
</evidence>
<evidence type="ECO:0000313" key="15">
    <source>
        <dbReference type="Proteomes" id="UP000002009"/>
    </source>
</evidence>
<keyword evidence="4 12" id="KW-0812">Transmembrane</keyword>
<proteinExistence type="predicted"/>
<feature type="domain" description="Ion transport" evidence="13">
    <location>
        <begin position="1"/>
        <end position="44"/>
    </location>
</feature>
<keyword evidence="9 12" id="KW-0472">Membrane</keyword>
<dbReference type="EMBL" id="CP001577">
    <property type="protein sequence ID" value="ACO70294.1"/>
    <property type="molecule type" value="Genomic_DNA"/>
</dbReference>
<comment type="subcellular location">
    <subcellularLocation>
        <location evidence="1">Membrane</location>
        <topology evidence="1">Multi-pass membrane protein</topology>
    </subcellularLocation>
</comment>
<dbReference type="RefSeq" id="XP_002509036.1">
    <property type="nucleotide sequence ID" value="XM_002508990.1"/>
</dbReference>
<reference evidence="14 15" key="1">
    <citation type="journal article" date="2009" name="Science">
        <title>Green evolution and dynamic adaptations revealed by genomes of the marine picoeukaryotes Micromonas.</title>
        <authorList>
            <person name="Worden A.Z."/>
            <person name="Lee J.H."/>
            <person name="Mock T."/>
            <person name="Rouze P."/>
            <person name="Simmons M.P."/>
            <person name="Aerts A.L."/>
            <person name="Allen A.E."/>
            <person name="Cuvelier M.L."/>
            <person name="Derelle E."/>
            <person name="Everett M.V."/>
            <person name="Foulon E."/>
            <person name="Grimwood J."/>
            <person name="Gundlach H."/>
            <person name="Henrissat B."/>
            <person name="Napoli C."/>
            <person name="McDonald S.M."/>
            <person name="Parker M.S."/>
            <person name="Rombauts S."/>
            <person name="Salamov A."/>
            <person name="Von Dassow P."/>
            <person name="Badger J.H."/>
            <person name="Coutinho P.M."/>
            <person name="Demir E."/>
            <person name="Dubchak I."/>
            <person name="Gentemann C."/>
            <person name="Eikrem W."/>
            <person name="Gready J.E."/>
            <person name="John U."/>
            <person name="Lanier W."/>
            <person name="Lindquist E.A."/>
            <person name="Lucas S."/>
            <person name="Mayer K.F."/>
            <person name="Moreau H."/>
            <person name="Not F."/>
            <person name="Otillar R."/>
            <person name="Panaud O."/>
            <person name="Pangilinan J."/>
            <person name="Paulsen I."/>
            <person name="Piegu B."/>
            <person name="Poliakov A."/>
            <person name="Robbens S."/>
            <person name="Schmutz J."/>
            <person name="Toulza E."/>
            <person name="Wyss T."/>
            <person name="Zelensky A."/>
            <person name="Zhou K."/>
            <person name="Armbrust E.V."/>
            <person name="Bhattacharya D."/>
            <person name="Goodenough U.W."/>
            <person name="Van de Peer Y."/>
            <person name="Grigoriev I.V."/>
        </authorList>
    </citation>
    <scope>NUCLEOTIDE SEQUENCE [LARGE SCALE GENOMIC DNA]</scope>
    <source>
        <strain evidence="15">RCC299 / NOUM17</strain>
    </source>
</reference>
<accession>C1FJ53</accession>
<keyword evidence="8" id="KW-0406">Ion transport</keyword>
<feature type="compositionally biased region" description="Polar residues" evidence="11">
    <location>
        <begin position="79"/>
        <end position="96"/>
    </location>
</feature>
<evidence type="ECO:0000256" key="6">
    <source>
        <dbReference type="ARBA" id="ARBA00022958"/>
    </source>
</evidence>
<organism evidence="14 15">
    <name type="scientific">Micromonas commoda (strain RCC299 / NOUM17 / CCMP2709)</name>
    <name type="common">Picoplanktonic green alga</name>
    <dbReference type="NCBI Taxonomy" id="296587"/>
    <lineage>
        <taxon>Eukaryota</taxon>
        <taxon>Viridiplantae</taxon>
        <taxon>Chlorophyta</taxon>
        <taxon>Mamiellophyceae</taxon>
        <taxon>Mamiellales</taxon>
        <taxon>Mamiellaceae</taxon>
        <taxon>Micromonas</taxon>
    </lineage>
</organism>
<evidence type="ECO:0000256" key="1">
    <source>
        <dbReference type="ARBA" id="ARBA00004141"/>
    </source>
</evidence>
<keyword evidence="15" id="KW-1185">Reference proteome</keyword>
<dbReference type="Pfam" id="PF00520">
    <property type="entry name" value="Ion_trans"/>
    <property type="match status" value="1"/>
</dbReference>
<keyword evidence="7 12" id="KW-1133">Transmembrane helix</keyword>
<evidence type="ECO:0000313" key="14">
    <source>
        <dbReference type="EMBL" id="ACO70294.1"/>
    </source>
</evidence>
<evidence type="ECO:0000256" key="9">
    <source>
        <dbReference type="ARBA" id="ARBA00023136"/>
    </source>
</evidence>
<dbReference type="AlphaFoldDB" id="C1FJ53"/>
<evidence type="ECO:0000259" key="13">
    <source>
        <dbReference type="Pfam" id="PF00520"/>
    </source>
</evidence>